<reference evidence="1" key="1">
    <citation type="submission" date="2023-02" db="EMBL/GenBank/DDBJ databases">
        <title>Genome of toxic invasive species Heracleum sosnowskyi carries increased number of genes despite the absence of recent whole-genome duplications.</title>
        <authorList>
            <person name="Schelkunov M."/>
            <person name="Shtratnikova V."/>
            <person name="Makarenko M."/>
            <person name="Klepikova A."/>
            <person name="Omelchenko D."/>
            <person name="Novikova G."/>
            <person name="Obukhova E."/>
            <person name="Bogdanov V."/>
            <person name="Penin A."/>
            <person name="Logacheva M."/>
        </authorList>
    </citation>
    <scope>NUCLEOTIDE SEQUENCE</scope>
    <source>
        <strain evidence="1">Hsosn_3</strain>
        <tissue evidence="1">Leaf</tissue>
    </source>
</reference>
<evidence type="ECO:0000313" key="1">
    <source>
        <dbReference type="EMBL" id="KAK1362457.1"/>
    </source>
</evidence>
<gene>
    <name evidence="1" type="ORF">POM88_046931</name>
</gene>
<proteinExistence type="predicted"/>
<accession>A0AAD8HA91</accession>
<comment type="caution">
    <text evidence="1">The sequence shown here is derived from an EMBL/GenBank/DDBJ whole genome shotgun (WGS) entry which is preliminary data.</text>
</comment>
<dbReference type="Proteomes" id="UP001237642">
    <property type="component" value="Unassembled WGS sequence"/>
</dbReference>
<dbReference type="PANTHER" id="PTHR33710">
    <property type="entry name" value="BNAC02G09200D PROTEIN"/>
    <property type="match status" value="1"/>
</dbReference>
<dbReference type="AlphaFoldDB" id="A0AAD8HA91"/>
<protein>
    <recommendedName>
        <fullName evidence="3">C3H1-type domain-containing protein</fullName>
    </recommendedName>
</protein>
<evidence type="ECO:0000313" key="2">
    <source>
        <dbReference type="Proteomes" id="UP001237642"/>
    </source>
</evidence>
<dbReference type="PANTHER" id="PTHR33710:SF71">
    <property type="entry name" value="ENDONUCLEASE_EXONUCLEASE_PHOSPHATASE DOMAIN-CONTAINING PROTEIN"/>
    <property type="match status" value="1"/>
</dbReference>
<keyword evidence="2" id="KW-1185">Reference proteome</keyword>
<dbReference type="EMBL" id="JAUIZM010000010">
    <property type="protein sequence ID" value="KAK1362457.1"/>
    <property type="molecule type" value="Genomic_DNA"/>
</dbReference>
<reference evidence="1" key="2">
    <citation type="submission" date="2023-05" db="EMBL/GenBank/DDBJ databases">
        <authorList>
            <person name="Schelkunov M.I."/>
        </authorList>
    </citation>
    <scope>NUCLEOTIDE SEQUENCE</scope>
    <source>
        <strain evidence="1">Hsosn_3</strain>
        <tissue evidence="1">Leaf</tissue>
    </source>
</reference>
<sequence>MDDWIEIRLDRALVTGSFMAQFADAKLTNLEISTSDHSPIFLKPVINFRTISNARFKFENAWLRDPMCKKIVEETWQMHQGKTLQEKIATVLCLTGCPFGEECNFIHISLSENDQIAKVTFPVDKSFAREISGEDERNSRVISLMSDASLSIKDHRSDSSLKNVEIQGTLRV</sequence>
<evidence type="ECO:0008006" key="3">
    <source>
        <dbReference type="Google" id="ProtNLM"/>
    </source>
</evidence>
<organism evidence="1 2">
    <name type="scientific">Heracleum sosnowskyi</name>
    <dbReference type="NCBI Taxonomy" id="360622"/>
    <lineage>
        <taxon>Eukaryota</taxon>
        <taxon>Viridiplantae</taxon>
        <taxon>Streptophyta</taxon>
        <taxon>Embryophyta</taxon>
        <taxon>Tracheophyta</taxon>
        <taxon>Spermatophyta</taxon>
        <taxon>Magnoliopsida</taxon>
        <taxon>eudicotyledons</taxon>
        <taxon>Gunneridae</taxon>
        <taxon>Pentapetalae</taxon>
        <taxon>asterids</taxon>
        <taxon>campanulids</taxon>
        <taxon>Apiales</taxon>
        <taxon>Apiaceae</taxon>
        <taxon>Apioideae</taxon>
        <taxon>apioid superclade</taxon>
        <taxon>Tordylieae</taxon>
        <taxon>Tordyliinae</taxon>
        <taxon>Heracleum</taxon>
    </lineage>
</organism>
<name>A0AAD8HA91_9APIA</name>